<dbReference type="SMART" id="SM00674">
    <property type="entry name" value="CENPB"/>
    <property type="match status" value="1"/>
</dbReference>
<accession>A0A2Z6RX07</accession>
<dbReference type="PROSITE" id="PS51253">
    <property type="entry name" value="HTH_CENPB"/>
    <property type="match status" value="1"/>
</dbReference>
<protein>
    <recommendedName>
        <fullName evidence="2">HTH CENPB-type domain-containing protein</fullName>
    </recommendedName>
</protein>
<dbReference type="AlphaFoldDB" id="A0A2Z6RX07"/>
<dbReference type="InterPro" id="IPR004875">
    <property type="entry name" value="DDE_SF_endonuclease_dom"/>
</dbReference>
<evidence type="ECO:0000259" key="2">
    <source>
        <dbReference type="PROSITE" id="PS51253"/>
    </source>
</evidence>
<dbReference type="GO" id="GO:0005634">
    <property type="term" value="C:nucleus"/>
    <property type="evidence" value="ECO:0007669"/>
    <property type="project" value="TreeGrafter"/>
</dbReference>
<gene>
    <name evidence="3" type="ORF">RclHR1_00740007</name>
</gene>
<dbReference type="EMBL" id="BEXD01004137">
    <property type="protein sequence ID" value="GBC07324.1"/>
    <property type="molecule type" value="Genomic_DNA"/>
</dbReference>
<dbReference type="Proteomes" id="UP000247702">
    <property type="component" value="Unassembled WGS sequence"/>
</dbReference>
<comment type="caution">
    <text evidence="3">The sequence shown here is derived from an EMBL/GenBank/DDBJ whole genome shotgun (WGS) entry which is preliminary data.</text>
</comment>
<feature type="domain" description="HTH CENPB-type" evidence="2">
    <location>
        <begin position="19"/>
        <end position="90"/>
    </location>
</feature>
<evidence type="ECO:0000313" key="3">
    <source>
        <dbReference type="EMBL" id="GBC07324.1"/>
    </source>
</evidence>
<dbReference type="STRING" id="94130.A0A2Z6RX07"/>
<dbReference type="PANTHER" id="PTHR19303:SF73">
    <property type="entry name" value="PROTEIN PDC2"/>
    <property type="match status" value="1"/>
</dbReference>
<keyword evidence="1" id="KW-0238">DNA-binding</keyword>
<dbReference type="InterPro" id="IPR006600">
    <property type="entry name" value="HTH_CenpB_DNA-bd_dom"/>
</dbReference>
<dbReference type="PANTHER" id="PTHR19303">
    <property type="entry name" value="TRANSPOSON"/>
    <property type="match status" value="1"/>
</dbReference>
<organism evidence="3 4">
    <name type="scientific">Rhizophagus clarus</name>
    <dbReference type="NCBI Taxonomy" id="94130"/>
    <lineage>
        <taxon>Eukaryota</taxon>
        <taxon>Fungi</taxon>
        <taxon>Fungi incertae sedis</taxon>
        <taxon>Mucoromycota</taxon>
        <taxon>Glomeromycotina</taxon>
        <taxon>Glomeromycetes</taxon>
        <taxon>Glomerales</taxon>
        <taxon>Glomeraceae</taxon>
        <taxon>Rhizophagus</taxon>
    </lineage>
</organism>
<dbReference type="GO" id="GO:0003677">
    <property type="term" value="F:DNA binding"/>
    <property type="evidence" value="ECO:0007669"/>
    <property type="project" value="UniProtKB-KW"/>
</dbReference>
<reference evidence="3 4" key="1">
    <citation type="submission" date="2017-11" db="EMBL/GenBank/DDBJ databases">
        <title>The genome of Rhizophagus clarus HR1 reveals common genetic basis of auxotrophy among arbuscular mycorrhizal fungi.</title>
        <authorList>
            <person name="Kobayashi Y."/>
        </authorList>
    </citation>
    <scope>NUCLEOTIDE SEQUENCE [LARGE SCALE GENOMIC DNA]</scope>
    <source>
        <strain evidence="3 4">HR1</strain>
    </source>
</reference>
<proteinExistence type="predicted"/>
<dbReference type="SUPFAM" id="SSF46689">
    <property type="entry name" value="Homeodomain-like"/>
    <property type="match status" value="1"/>
</dbReference>
<sequence length="192" mass="22288">MLKDLKKWLSVNPNSEESNKQREKSTCFLQIEEALSLWTTNALAADLIINTDILHKKAKFYAQGFEINDFTASNGWINGFKERHNLKQYVKWGKAKNAPLEILEEARKNLCEIIKDYDLNNVFNYDETGLYWNLEPSKILAQGPLLRKKKSKKRVTLLLTCNATGTEKLKPLFIHTYQNPQILHEKKGRFTS</sequence>
<dbReference type="InterPro" id="IPR009057">
    <property type="entry name" value="Homeodomain-like_sf"/>
</dbReference>
<evidence type="ECO:0000256" key="1">
    <source>
        <dbReference type="ARBA" id="ARBA00023125"/>
    </source>
</evidence>
<dbReference type="InterPro" id="IPR050863">
    <property type="entry name" value="CenT-Element_Derived"/>
</dbReference>
<dbReference type="Pfam" id="PF03221">
    <property type="entry name" value="HTH_Tnp_Tc5"/>
    <property type="match status" value="1"/>
</dbReference>
<evidence type="ECO:0000313" key="4">
    <source>
        <dbReference type="Proteomes" id="UP000247702"/>
    </source>
</evidence>
<dbReference type="Gene3D" id="1.10.10.60">
    <property type="entry name" value="Homeodomain-like"/>
    <property type="match status" value="1"/>
</dbReference>
<dbReference type="Pfam" id="PF03184">
    <property type="entry name" value="DDE_1"/>
    <property type="match status" value="1"/>
</dbReference>
<keyword evidence="4" id="KW-1185">Reference proteome</keyword>
<name>A0A2Z6RX07_9GLOM</name>